<dbReference type="Pfam" id="PF23833">
    <property type="entry name" value="DUF7203"/>
    <property type="match status" value="1"/>
</dbReference>
<dbReference type="OrthoDB" id="32298at10239"/>
<organismHost>
    <name type="scientific">Salmonella enterica</name>
    <name type="common">Salmonella choleraesuis</name>
    <dbReference type="NCBI Taxonomy" id="28901"/>
</organismHost>
<evidence type="ECO:0000313" key="2">
    <source>
        <dbReference type="Proteomes" id="UP000011284"/>
    </source>
</evidence>
<dbReference type="InterPro" id="IPR055627">
    <property type="entry name" value="DUF7203"/>
</dbReference>
<dbReference type="RefSeq" id="YP_007501125.1">
    <property type="nucleotide sequence ID" value="NC_020416.1"/>
</dbReference>
<proteinExistence type="predicted"/>
<name>M1HNT2_BPS16</name>
<dbReference type="Proteomes" id="UP000011284">
    <property type="component" value="Segment"/>
</dbReference>
<protein>
    <submittedName>
        <fullName evidence="1">Uncharacterized protein</fullName>
    </submittedName>
</protein>
<evidence type="ECO:0000313" key="1">
    <source>
        <dbReference type="EMBL" id="AGE48167.1"/>
    </source>
</evidence>
<accession>M1HNT2</accession>
<dbReference type="GeneID" id="14675326"/>
<organism evidence="1 2">
    <name type="scientific">Salmonella phage S16</name>
    <name type="common">Salmonella phage vB_SenM-S16</name>
    <dbReference type="NCBI Taxonomy" id="1087482"/>
    <lineage>
        <taxon>Viruses</taxon>
        <taxon>Duplodnaviria</taxon>
        <taxon>Heunggongvirae</taxon>
        <taxon>Uroviricota</taxon>
        <taxon>Caudoviricetes</taxon>
        <taxon>Pantevenvirales</taxon>
        <taxon>Straboviridae</taxon>
        <taxon>Tevenvirinae</taxon>
        <taxon>Gelderlandvirus</taxon>
        <taxon>Gelderlandvirus s16</taxon>
    </lineage>
</organism>
<dbReference type="EMBL" id="HQ331142">
    <property type="protein sequence ID" value="AGE48167.1"/>
    <property type="molecule type" value="Genomic_DNA"/>
</dbReference>
<dbReference type="KEGG" id="vg:14675326"/>
<sequence length="109" mass="12570">MTMIEKLRKTIAVKRLKLKAEHLSDIGHSLSFLVPEYNRALIRNYGNEGRRKLLSTMTKSLITMDRYQQASYAKMQAGLNDLTEKWEYANKVSSNSAWFQGDDVAPSYH</sequence>
<keyword evidence="2" id="KW-1185">Reference proteome</keyword>
<reference evidence="1 2" key="1">
    <citation type="journal article" date="2013" name="Mol. Microbiol.">
        <title>Long tail fibres of the novel broad-host-range T-even bacteriophage S16 specifically recognize Salmonella OmpC.</title>
        <authorList>
            <person name="Marti R."/>
            <person name="Zurfluh K."/>
            <person name="Hagens S."/>
            <person name="Pianezzi J."/>
            <person name="Klumpp J."/>
            <person name="Loessner M.J."/>
        </authorList>
    </citation>
    <scope>NUCLEOTIDE SEQUENCE [LARGE SCALE GENOMIC DNA]</scope>
</reference>